<dbReference type="CDD" id="cd06223">
    <property type="entry name" value="PRTases_typeI"/>
    <property type="match status" value="1"/>
</dbReference>
<dbReference type="Gene3D" id="3.30.1310.20">
    <property type="entry name" value="PRTase-like"/>
    <property type="match status" value="1"/>
</dbReference>
<dbReference type="InterPro" id="IPR000836">
    <property type="entry name" value="PRTase_dom"/>
</dbReference>
<proteinExistence type="predicted"/>
<dbReference type="EMBL" id="CP063078">
    <property type="protein sequence ID" value="QOQ88110.1"/>
    <property type="molecule type" value="Genomic_DNA"/>
</dbReference>
<protein>
    <submittedName>
        <fullName evidence="1">Sodium:proton antiporter</fullName>
    </submittedName>
</protein>
<evidence type="ECO:0000313" key="2">
    <source>
        <dbReference type="Proteomes" id="UP000594749"/>
    </source>
</evidence>
<accession>A0A7M1LI45</accession>
<dbReference type="AlphaFoldDB" id="A0A7M1LI45"/>
<gene>
    <name evidence="1" type="ORF">IMC76_01070</name>
</gene>
<evidence type="ECO:0000313" key="1">
    <source>
        <dbReference type="EMBL" id="QOQ88110.1"/>
    </source>
</evidence>
<name>A0A7M1LI45_9BACT</name>
<keyword evidence="2" id="KW-1185">Reference proteome</keyword>
<dbReference type="Gene3D" id="3.40.50.2020">
    <property type="match status" value="1"/>
</dbReference>
<organism evidence="1 2">
    <name type="scientific">Campylobacter corcagiensis</name>
    <dbReference type="NCBI Taxonomy" id="1448857"/>
    <lineage>
        <taxon>Bacteria</taxon>
        <taxon>Pseudomonadati</taxon>
        <taxon>Campylobacterota</taxon>
        <taxon>Epsilonproteobacteria</taxon>
        <taxon>Campylobacterales</taxon>
        <taxon>Campylobacteraceae</taxon>
        <taxon>Campylobacter</taxon>
    </lineage>
</organism>
<reference evidence="1 2" key="1">
    <citation type="submission" date="2020-10" db="EMBL/GenBank/DDBJ databases">
        <title>Campylobacter and Helicobacter PacBio genomes.</title>
        <authorList>
            <person name="Lane C."/>
        </authorList>
    </citation>
    <scope>NUCLEOTIDE SEQUENCE [LARGE SCALE GENOMIC DNA]</scope>
    <source>
        <strain evidence="1 2">2016D-0077</strain>
    </source>
</reference>
<dbReference type="OrthoDB" id="5421180at2"/>
<dbReference type="InterPro" id="IPR029057">
    <property type="entry name" value="PRTase-like"/>
</dbReference>
<sequence>MFEDQQDAALKLYEILPTDEIISTKPLIIASSLVAVPLVDIIASRLNLNYEVMFTEKIYSPVNKECLIAMVSETKELVFIEELVKSFDISLDYIYGEADRKYEEGVLKKIYKYRKGALLQSFEGRDILLVDEGCETGITAMVCLKSIISLNPRSVSYATPLIASDTAEILKTVADQIFCVRTIADFVGVDFYYKNKVEPTPELVLNTLEASPHYLPLIKEGEICSTESKSTTK</sequence>
<dbReference type="Proteomes" id="UP000594749">
    <property type="component" value="Chromosome"/>
</dbReference>
<dbReference type="SUPFAM" id="SSF53271">
    <property type="entry name" value="PRTase-like"/>
    <property type="match status" value="1"/>
</dbReference>